<dbReference type="PROSITE" id="PS00237">
    <property type="entry name" value="G_PROTEIN_RECEP_F1_1"/>
    <property type="match status" value="1"/>
</dbReference>
<proteinExistence type="inferred from homology"/>
<dbReference type="InterPro" id="IPR000276">
    <property type="entry name" value="GPCR_Rhodpsn"/>
</dbReference>
<feature type="transmembrane region" description="Helical" evidence="7">
    <location>
        <begin position="286"/>
        <end position="307"/>
    </location>
</feature>
<keyword evidence="9" id="KW-1185">Reference proteome</keyword>
<keyword evidence="5" id="KW-0297">G-protein coupled receptor</keyword>
<protein>
    <submittedName>
        <fullName evidence="10">FMRFamide receptor-like</fullName>
    </submittedName>
</protein>
<feature type="transmembrane region" description="Helical" evidence="7">
    <location>
        <begin position="239"/>
        <end position="265"/>
    </location>
</feature>
<keyword evidence="2 5" id="KW-0812">Transmembrane</keyword>
<feature type="transmembrane region" description="Helical" evidence="7">
    <location>
        <begin position="98"/>
        <end position="122"/>
    </location>
</feature>
<dbReference type="GO" id="GO:0004930">
    <property type="term" value="F:G protein-coupled receptor activity"/>
    <property type="evidence" value="ECO:0007669"/>
    <property type="project" value="UniProtKB-KW"/>
</dbReference>
<organism evidence="9 10">
    <name type="scientific">Lingula anatina</name>
    <name type="common">Brachiopod</name>
    <name type="synonym">Lingula unguis</name>
    <dbReference type="NCBI Taxonomy" id="7574"/>
    <lineage>
        <taxon>Eukaryota</taxon>
        <taxon>Metazoa</taxon>
        <taxon>Spiralia</taxon>
        <taxon>Lophotrochozoa</taxon>
        <taxon>Brachiopoda</taxon>
        <taxon>Linguliformea</taxon>
        <taxon>Lingulata</taxon>
        <taxon>Lingulida</taxon>
        <taxon>Linguloidea</taxon>
        <taxon>Lingulidae</taxon>
        <taxon>Lingula</taxon>
    </lineage>
</organism>
<reference evidence="10" key="1">
    <citation type="submission" date="2025-08" db="UniProtKB">
        <authorList>
            <consortium name="RefSeq"/>
        </authorList>
    </citation>
    <scope>IDENTIFICATION</scope>
    <source>
        <tissue evidence="10">Gonads</tissue>
    </source>
</reference>
<accession>A0A1S3I806</accession>
<evidence type="ECO:0000256" key="5">
    <source>
        <dbReference type="RuleBase" id="RU000688"/>
    </source>
</evidence>
<dbReference type="SUPFAM" id="SSF81321">
    <property type="entry name" value="Family A G protein-coupled receptor-like"/>
    <property type="match status" value="1"/>
</dbReference>
<dbReference type="PANTHER" id="PTHR46641">
    <property type="entry name" value="FMRFAMIDE RECEPTOR-RELATED"/>
    <property type="match status" value="1"/>
</dbReference>
<keyword evidence="3 7" id="KW-1133">Transmembrane helix</keyword>
<dbReference type="GeneID" id="106161873"/>
<dbReference type="OrthoDB" id="10011262at2759"/>
<dbReference type="PROSITE" id="PS50262">
    <property type="entry name" value="G_PROTEIN_RECEP_F1_2"/>
    <property type="match status" value="1"/>
</dbReference>
<evidence type="ECO:0000256" key="7">
    <source>
        <dbReference type="SAM" id="Phobius"/>
    </source>
</evidence>
<keyword evidence="4 7" id="KW-0472">Membrane</keyword>
<feature type="region of interest" description="Disordered" evidence="6">
    <location>
        <begin position="373"/>
        <end position="395"/>
    </location>
</feature>
<dbReference type="CDD" id="cd14978">
    <property type="entry name" value="7tmA_FMRFamide_R-like"/>
    <property type="match status" value="1"/>
</dbReference>
<feature type="transmembrane region" description="Helical" evidence="7">
    <location>
        <begin position="58"/>
        <end position="86"/>
    </location>
</feature>
<dbReference type="RefSeq" id="XP_013394400.1">
    <property type="nucleotide sequence ID" value="XM_013538946.1"/>
</dbReference>
<evidence type="ECO:0000256" key="1">
    <source>
        <dbReference type="ARBA" id="ARBA00004370"/>
    </source>
</evidence>
<feature type="transmembrane region" description="Helical" evidence="7">
    <location>
        <begin position="184"/>
        <end position="201"/>
    </location>
</feature>
<dbReference type="AlphaFoldDB" id="A0A1S3I806"/>
<dbReference type="Gene3D" id="1.20.1070.10">
    <property type="entry name" value="Rhodopsin 7-helix transmembrane proteins"/>
    <property type="match status" value="1"/>
</dbReference>
<feature type="compositionally biased region" description="Polar residues" evidence="6">
    <location>
        <begin position="378"/>
        <end position="395"/>
    </location>
</feature>
<dbReference type="KEGG" id="lak:106161873"/>
<dbReference type="Proteomes" id="UP000085678">
    <property type="component" value="Unplaced"/>
</dbReference>
<name>A0A1S3I806_LINAN</name>
<dbReference type="PANTHER" id="PTHR46641:SF2">
    <property type="entry name" value="FMRFAMIDE RECEPTOR"/>
    <property type="match status" value="1"/>
</dbReference>
<evidence type="ECO:0000256" key="6">
    <source>
        <dbReference type="SAM" id="MobiDB-lite"/>
    </source>
</evidence>
<evidence type="ECO:0000313" key="9">
    <source>
        <dbReference type="Proteomes" id="UP000085678"/>
    </source>
</evidence>
<dbReference type="PRINTS" id="PR00237">
    <property type="entry name" value="GPCRRHODOPSN"/>
</dbReference>
<evidence type="ECO:0000259" key="8">
    <source>
        <dbReference type="PROSITE" id="PS50262"/>
    </source>
</evidence>
<comment type="subcellular location">
    <subcellularLocation>
        <location evidence="1">Membrane</location>
    </subcellularLocation>
</comment>
<sequence length="435" mass="48609">MDMTSGCNFSLLLGMSLNSSSMLPEMEFDNVSTMGWPAGNCTDTLPNNSTFYPTAYNLYTVIMGGFASGTCCVIGLICNPLAIAVLSKDNTDSAAPFLLSMVAVTDIMFNIFGMVAYCSVSFHPYSGWLEWFFVVFQNHIVHIWPFVATARLSSTYMLTFVALDRYMAICKPTETAEQRTIARWRVRVVAMLVFCFLYNSPKFFDTEYVGYLPCSPGSQDFCFNVKVKEWGIYKIIYRFVLHAIVSYAIPLSAMITLNVKIVVAVRRADKMRNRVSSAVKGNQREVTSIVITLLTLFFLAVFPHVLLQFLIVFLNRLPHEFTIMAQWVWPVVYFLTGFNACVNFFVYGLMGSKFRRGLKRLFGCGKDIPMGSVRESSDQGSSRRTSRLSSVATVQGGSRSSRISLSSRLSTASSDLENGPVIVRVSSVTTHQTVL</sequence>
<dbReference type="InterPro" id="IPR052954">
    <property type="entry name" value="GPCR-Ligand_Int"/>
</dbReference>
<dbReference type="InParanoid" id="A0A1S3I806"/>
<evidence type="ECO:0000256" key="3">
    <source>
        <dbReference type="ARBA" id="ARBA00022989"/>
    </source>
</evidence>
<dbReference type="Pfam" id="PF00001">
    <property type="entry name" value="7tm_1"/>
    <property type="match status" value="1"/>
</dbReference>
<evidence type="ECO:0000256" key="4">
    <source>
        <dbReference type="ARBA" id="ARBA00023136"/>
    </source>
</evidence>
<evidence type="ECO:0000256" key="2">
    <source>
        <dbReference type="ARBA" id="ARBA00022692"/>
    </source>
</evidence>
<dbReference type="InterPro" id="IPR017452">
    <property type="entry name" value="GPCR_Rhodpsn_7TM"/>
</dbReference>
<comment type="similarity">
    <text evidence="5">Belongs to the G-protein coupled receptor 1 family.</text>
</comment>
<feature type="domain" description="G-protein coupled receptors family 1 profile" evidence="8">
    <location>
        <begin position="78"/>
        <end position="347"/>
    </location>
</feature>
<feature type="transmembrane region" description="Helical" evidence="7">
    <location>
        <begin position="142"/>
        <end position="163"/>
    </location>
</feature>
<keyword evidence="5" id="KW-0675">Receptor</keyword>
<keyword evidence="5" id="KW-0807">Transducer</keyword>
<dbReference type="GO" id="GO:0016020">
    <property type="term" value="C:membrane"/>
    <property type="evidence" value="ECO:0007669"/>
    <property type="project" value="UniProtKB-SubCell"/>
</dbReference>
<evidence type="ECO:0000313" key="10">
    <source>
        <dbReference type="RefSeq" id="XP_013394400.1"/>
    </source>
</evidence>
<feature type="transmembrane region" description="Helical" evidence="7">
    <location>
        <begin position="327"/>
        <end position="350"/>
    </location>
</feature>
<gene>
    <name evidence="10" type="primary">LOC106161873</name>
</gene>